<dbReference type="EMBL" id="GBXM01048823">
    <property type="protein sequence ID" value="JAH59754.1"/>
    <property type="molecule type" value="Transcribed_RNA"/>
</dbReference>
<sequence length="46" mass="5714">MSWKYSHFLKYLNVFIALQFKNGTFIFVFDYNYSILYLSNICKYIR</sequence>
<reference evidence="1" key="1">
    <citation type="submission" date="2014-11" db="EMBL/GenBank/DDBJ databases">
        <authorList>
            <person name="Amaro Gonzalez C."/>
        </authorList>
    </citation>
    <scope>NUCLEOTIDE SEQUENCE</scope>
</reference>
<organism evidence="1">
    <name type="scientific">Anguilla anguilla</name>
    <name type="common">European freshwater eel</name>
    <name type="synonym">Muraena anguilla</name>
    <dbReference type="NCBI Taxonomy" id="7936"/>
    <lineage>
        <taxon>Eukaryota</taxon>
        <taxon>Metazoa</taxon>
        <taxon>Chordata</taxon>
        <taxon>Craniata</taxon>
        <taxon>Vertebrata</taxon>
        <taxon>Euteleostomi</taxon>
        <taxon>Actinopterygii</taxon>
        <taxon>Neopterygii</taxon>
        <taxon>Teleostei</taxon>
        <taxon>Anguilliformes</taxon>
        <taxon>Anguillidae</taxon>
        <taxon>Anguilla</taxon>
    </lineage>
</organism>
<evidence type="ECO:0000313" key="1">
    <source>
        <dbReference type="EMBL" id="JAH59754.1"/>
    </source>
</evidence>
<reference evidence="1" key="2">
    <citation type="journal article" date="2015" name="Fish Shellfish Immunol.">
        <title>Early steps in the European eel (Anguilla anguilla)-Vibrio vulnificus interaction in the gills: Role of the RtxA13 toxin.</title>
        <authorList>
            <person name="Callol A."/>
            <person name="Pajuelo D."/>
            <person name="Ebbesson L."/>
            <person name="Teles M."/>
            <person name="MacKenzie S."/>
            <person name="Amaro C."/>
        </authorList>
    </citation>
    <scope>NUCLEOTIDE SEQUENCE</scope>
</reference>
<protein>
    <submittedName>
        <fullName evidence="1">Uncharacterized protein</fullName>
    </submittedName>
</protein>
<dbReference type="AlphaFoldDB" id="A0A0E9U1K3"/>
<accession>A0A0E9U1K3</accession>
<name>A0A0E9U1K3_ANGAN</name>
<proteinExistence type="predicted"/>